<reference evidence="1 2" key="1">
    <citation type="submission" date="2016-10" db="EMBL/GenBank/DDBJ databases">
        <title>Genome sequence of the basidiomycete white-rot fungus Trametes pubescens.</title>
        <authorList>
            <person name="Makela M.R."/>
            <person name="Granchi Z."/>
            <person name="Peng M."/>
            <person name="De Vries R.P."/>
            <person name="Grigoriev I."/>
            <person name="Riley R."/>
            <person name="Hilden K."/>
        </authorList>
    </citation>
    <scope>NUCLEOTIDE SEQUENCE [LARGE SCALE GENOMIC DNA]</scope>
    <source>
        <strain evidence="1 2">FBCC735</strain>
    </source>
</reference>
<sequence>MATWSVLDVSGSDSNNCRLLPQEAVQDANEALGGDVYFNTTSGLGIILAQALQGQTDELLDRNLPAFVADTVNSTKISVRIQFQDHEPYYNRQVTVLRVLRGTTEAITLGKLAEKIAQETQKYLKGQLALEIGGYHFSFEEIFLWRLRRATRGSWQPEFYVRVSGQA</sequence>
<protein>
    <submittedName>
        <fullName evidence="1">Uncharacterized protein</fullName>
    </submittedName>
</protein>
<dbReference type="STRING" id="154538.A0A1M2V1Z6"/>
<accession>A0A1M2V1Z6</accession>
<dbReference type="AlphaFoldDB" id="A0A1M2V1Z6"/>
<name>A0A1M2V1Z6_TRAPU</name>
<dbReference type="Proteomes" id="UP000184267">
    <property type="component" value="Unassembled WGS sequence"/>
</dbReference>
<gene>
    <name evidence="1" type="ORF">TRAPUB_7951</name>
</gene>
<dbReference type="OMA" id="QPEFYVR"/>
<keyword evidence="2" id="KW-1185">Reference proteome</keyword>
<organism evidence="1 2">
    <name type="scientific">Trametes pubescens</name>
    <name type="common">White-rot fungus</name>
    <dbReference type="NCBI Taxonomy" id="154538"/>
    <lineage>
        <taxon>Eukaryota</taxon>
        <taxon>Fungi</taxon>
        <taxon>Dikarya</taxon>
        <taxon>Basidiomycota</taxon>
        <taxon>Agaricomycotina</taxon>
        <taxon>Agaricomycetes</taxon>
        <taxon>Polyporales</taxon>
        <taxon>Polyporaceae</taxon>
        <taxon>Trametes</taxon>
    </lineage>
</organism>
<evidence type="ECO:0000313" key="1">
    <source>
        <dbReference type="EMBL" id="OJT01609.1"/>
    </source>
</evidence>
<dbReference type="EMBL" id="MNAD01001730">
    <property type="protein sequence ID" value="OJT01609.1"/>
    <property type="molecule type" value="Genomic_DNA"/>
</dbReference>
<dbReference type="OrthoDB" id="2803082at2759"/>
<evidence type="ECO:0000313" key="2">
    <source>
        <dbReference type="Proteomes" id="UP000184267"/>
    </source>
</evidence>
<comment type="caution">
    <text evidence="1">The sequence shown here is derived from an EMBL/GenBank/DDBJ whole genome shotgun (WGS) entry which is preliminary data.</text>
</comment>
<proteinExistence type="predicted"/>